<feature type="transmembrane region" description="Helical" evidence="1">
    <location>
        <begin position="28"/>
        <end position="48"/>
    </location>
</feature>
<keyword evidence="1" id="KW-0472">Membrane</keyword>
<evidence type="ECO:0000259" key="2">
    <source>
        <dbReference type="Pfam" id="PF18181"/>
    </source>
</evidence>
<proteinExistence type="predicted"/>
<evidence type="ECO:0000256" key="1">
    <source>
        <dbReference type="SAM" id="Phobius"/>
    </source>
</evidence>
<comment type="caution">
    <text evidence="4">The sequence shown here is derived from an EMBL/GenBank/DDBJ whole genome shotgun (WGS) entry which is preliminary data.</text>
</comment>
<reference evidence="4" key="1">
    <citation type="submission" date="2019-11" db="EMBL/GenBank/DDBJ databases">
        <authorList>
            <consortium name="PulseNet: The National Subtyping Network for Foodborne Disease Surveillance"/>
            <person name="Tarr C.L."/>
            <person name="Trees E."/>
            <person name="Katz L.S."/>
            <person name="Carleton-Romer H.A."/>
            <person name="Stroika S."/>
            <person name="Kucerova Z."/>
            <person name="Roache K.F."/>
            <person name="Sabol A.L."/>
            <person name="Besser J."/>
            <person name="Gerner-Smidt P."/>
        </authorList>
    </citation>
    <scope>NUCLEOTIDE SEQUENCE</scope>
    <source>
        <strain evidence="4">PNUSAV001129</strain>
    </source>
</reference>
<dbReference type="Pfam" id="PF18181">
    <property type="entry name" value="SLATT_1"/>
    <property type="match status" value="1"/>
</dbReference>
<keyword evidence="1" id="KW-0812">Transmembrane</keyword>
<sequence length="294" mass="33532">MSIVTINEEDFPALYNSADSASLKAQSAYFNALRCYLILLIIAALVSFSYPADVYAAIASALLFLITLGILIWLKVQKPEDTWYNGRAVAESVKTRTWRWMMKAEPYESDGPNQQVQTEFLNDLKAILDQNRALSHELEWTPDLGEAISDVMIDVRSLPWEKRLEVYVSERIDNQSLWYSNKSQLNKHLAKKWFVFSIVLHSLAILLLLYRIKEPSTFLPIEVVATAASAVLTWVQAKKHNELNSSYALAAHEIVLIKGESVSVTEESRLSEFIINSEYAFSREHTQWVARKNV</sequence>
<dbReference type="Pfam" id="PF18184">
    <property type="entry name" value="SLATT_3"/>
    <property type="match status" value="1"/>
</dbReference>
<feature type="transmembrane region" description="Helical" evidence="1">
    <location>
        <begin position="193"/>
        <end position="212"/>
    </location>
</feature>
<accession>A0AA36UVN9</accession>
<organism evidence="4 5">
    <name type="scientific">Vibrio alginolyticus</name>
    <dbReference type="NCBI Taxonomy" id="663"/>
    <lineage>
        <taxon>Bacteria</taxon>
        <taxon>Pseudomonadati</taxon>
        <taxon>Pseudomonadota</taxon>
        <taxon>Gammaproteobacteria</taxon>
        <taxon>Vibrionales</taxon>
        <taxon>Vibrionaceae</taxon>
        <taxon>Vibrio</taxon>
    </lineage>
</organism>
<evidence type="ECO:0000259" key="3">
    <source>
        <dbReference type="Pfam" id="PF18184"/>
    </source>
</evidence>
<dbReference type="Proteomes" id="UP000714625">
    <property type="component" value="Unassembled WGS sequence"/>
</dbReference>
<keyword evidence="1" id="KW-1133">Transmembrane helix</keyword>
<feature type="domain" description="SMODS and SLOG-associating 2TM effector" evidence="2">
    <location>
        <begin position="167"/>
        <end position="288"/>
    </location>
</feature>
<dbReference type="AlphaFoldDB" id="A0AA36UVN9"/>
<evidence type="ECO:0000313" key="4">
    <source>
        <dbReference type="EMBL" id="EGQ9137886.1"/>
    </source>
</evidence>
<dbReference type="InterPro" id="IPR040884">
    <property type="entry name" value="SLATT_1"/>
</dbReference>
<feature type="domain" description="SMODS and SLOG-associating 2TM effector" evidence="3">
    <location>
        <begin position="12"/>
        <end position="163"/>
    </location>
</feature>
<dbReference type="NCBIfam" id="NF033610">
    <property type="entry name" value="SLATT_3"/>
    <property type="match status" value="1"/>
</dbReference>
<feature type="transmembrane region" description="Helical" evidence="1">
    <location>
        <begin position="54"/>
        <end position="74"/>
    </location>
</feature>
<name>A0AA36UVN9_VIBAL</name>
<dbReference type="NCBIfam" id="NF033634">
    <property type="entry name" value="SLATT_1"/>
    <property type="match status" value="1"/>
</dbReference>
<protein>
    <submittedName>
        <fullName evidence="4">DUF4231 domain-containing protein</fullName>
    </submittedName>
</protein>
<gene>
    <name evidence="4" type="ORF">GHY86_22460</name>
</gene>
<dbReference type="InterPro" id="IPR041116">
    <property type="entry name" value="SLATT_3"/>
</dbReference>
<dbReference type="EMBL" id="AAXMUW010000080">
    <property type="protein sequence ID" value="EGQ9137886.1"/>
    <property type="molecule type" value="Genomic_DNA"/>
</dbReference>
<evidence type="ECO:0000313" key="5">
    <source>
        <dbReference type="Proteomes" id="UP000714625"/>
    </source>
</evidence>